<feature type="compositionally biased region" description="Polar residues" evidence="10">
    <location>
        <begin position="88"/>
        <end position="110"/>
    </location>
</feature>
<comment type="similarity">
    <text evidence="1">Belongs to the SNF2/RAD54 helicase family.</text>
</comment>
<feature type="region of interest" description="Disordered" evidence="10">
    <location>
        <begin position="999"/>
        <end position="1041"/>
    </location>
</feature>
<evidence type="ECO:0000256" key="3">
    <source>
        <dbReference type="ARBA" id="ARBA00022741"/>
    </source>
</evidence>
<keyword evidence="5" id="KW-0378">Hydrolase</keyword>
<evidence type="ECO:0000259" key="13">
    <source>
        <dbReference type="PROSITE" id="PS51194"/>
    </source>
</evidence>
<dbReference type="PANTHER" id="PTHR45626:SF16">
    <property type="entry name" value="ATP-DEPENDENT HELICASE ULS1"/>
    <property type="match status" value="1"/>
</dbReference>
<evidence type="ECO:0000259" key="12">
    <source>
        <dbReference type="PROSITE" id="PS51192"/>
    </source>
</evidence>
<dbReference type="Gene3D" id="3.40.50.300">
    <property type="entry name" value="P-loop containing nucleotide triphosphate hydrolases"/>
    <property type="match status" value="1"/>
</dbReference>
<evidence type="ECO:0000313" key="14">
    <source>
        <dbReference type="EMBL" id="KAK3049310.1"/>
    </source>
</evidence>
<dbReference type="CDD" id="cd18793">
    <property type="entry name" value="SF2_C_SNF"/>
    <property type="match status" value="1"/>
</dbReference>
<keyword evidence="6" id="KW-0347">Helicase</keyword>
<feature type="domain" description="RING-type" evidence="11">
    <location>
        <begin position="873"/>
        <end position="922"/>
    </location>
</feature>
<dbReference type="GO" id="GO:0016787">
    <property type="term" value="F:hydrolase activity"/>
    <property type="evidence" value="ECO:0007669"/>
    <property type="project" value="UniProtKB-KW"/>
</dbReference>
<reference evidence="14" key="1">
    <citation type="submission" date="2023-04" db="EMBL/GenBank/DDBJ databases">
        <title>Black Yeasts Isolated from many extreme environments.</title>
        <authorList>
            <person name="Coleine C."/>
            <person name="Stajich J.E."/>
            <person name="Selbmann L."/>
        </authorList>
    </citation>
    <scope>NUCLEOTIDE SEQUENCE</scope>
    <source>
        <strain evidence="14">CCFEE 5312</strain>
    </source>
</reference>
<dbReference type="InterPro" id="IPR049730">
    <property type="entry name" value="SNF2/RAD54-like_C"/>
</dbReference>
<dbReference type="CDD" id="cd18008">
    <property type="entry name" value="DEXDc_SHPRH-like"/>
    <property type="match status" value="1"/>
</dbReference>
<keyword evidence="3" id="KW-0547">Nucleotide-binding</keyword>
<proteinExistence type="inferred from homology"/>
<feature type="region of interest" description="Disordered" evidence="10">
    <location>
        <begin position="959"/>
        <end position="983"/>
    </location>
</feature>
<dbReference type="Pfam" id="PF00271">
    <property type="entry name" value="Helicase_C"/>
    <property type="match status" value="1"/>
</dbReference>
<feature type="compositionally biased region" description="Basic and acidic residues" evidence="10">
    <location>
        <begin position="152"/>
        <end position="178"/>
    </location>
</feature>
<feature type="compositionally biased region" description="Acidic residues" evidence="10">
    <location>
        <begin position="999"/>
        <end position="1010"/>
    </location>
</feature>
<sequence>MASHSANASRDDIEEDLEFQAVLIDSLDTGAEDYLEKLAELEDKKADLERRLQEIGGSGQSQTSAGPSQQTPTQNMNNGWQQMHDGGLSSNNGFYSSPTYGGQYQQNNPNAMKRTHAQSLQEDQYQYHPSKRPTPEPSNAGTPASSTGSFELVERPSDPNMDSIERARRRQLEYEAGLRIRQQSQIADEEYARSMQQPPPSSQMPSSSRPSIQTTLNYGGSYQRPPPRPQNSMQANISPPAFSTPRNFTPQSHSPYIKPEPGSSRQYQQLPQRSGHAEVIDLTNSDEDDEVTEVARTTPSNRMLNHHAHPNGIPPAMYAPQRPAHIPYGNAPAVQPAQSYQMPHHMPPPSQLQRSAMPGSYPTTNSNGNQYVYGNPNPTTIQSMQGNSSWMQNNPMLTAAMSGVRNVAGMLGDPLTELNNLINGSGYGQQYPAPVADEDDDLIFGGSRPLQPGHAQAPYAGHEDLRNRRVEDILNYDPTKTTEEINALLDNIRPDEEMPPHLRVSTPKAMSIMLHKYQELGLTWLKSCEEGSNKGGVLADDMGLGKTIQMLSLIVERKSEDPRCKATLIVAPLALMRQWKQEIESKIKSSHRLSVYVQHGPSKKKDFRDLQHFDVVLTTYGSLGVELKRLERHTIRMKMYPDSNPRPNSDERCALLGDDARWYRVILDEAQCIKNHKIQTSKAACYLRAEYRFCMTGTPMMNGVDEYFSLIKFLRIRPYNEWTKFRLDISAPLKQSHDYGKDRAMQKLQALLKATMLRRTKKSEYEGKPILTLPERVTEVNNPVFSDDEQAFYRALEDRSQLQFNRYLAAGTVGKSYSAILVLLLRLRQACCHPHLIRDFGIAAAAGVAPEELTNLAKELSPAVVARIKETEVCYDAVTNPAIFLPCGHDTCRECFAKIADPSNAIRDGNEGASSAKCPTCRSAVDPKRITDFDSFKKVYMPDLLSAEDKAELEKLKAELDAGDDSETDSDDSDTESDDDVDAKGNLLGFIVNDDEDLEEASVDGDDEIEVGASESSKKPEKSMASKPKQSKKAKGKKKEKVKAKAGTKTVTLADLKKLASRNAKARKAYMKRLRSEWMTSAKIEKTLEILREIMDDPEGEKVLIFSQWTSLLDLLEVPIDGEHWGYRRYDGSMSATMRNDAVDDFRDERKNVRIMLVSLKAGNAGLNLNMASHVIILDPFWNPYIEEQAIDRAHRLGQTREVRVHRMLIKDTVEDRIIALQDKKREIISTALDEKAAQEIGRLGIQELAFLFGISRTVNQRVQYAPRNAR</sequence>
<dbReference type="InterPro" id="IPR038718">
    <property type="entry name" value="SNF2-like_sf"/>
</dbReference>
<dbReference type="SMART" id="SM00184">
    <property type="entry name" value="RING"/>
    <property type="match status" value="1"/>
</dbReference>
<evidence type="ECO:0000256" key="2">
    <source>
        <dbReference type="ARBA" id="ARBA00022723"/>
    </source>
</evidence>
<gene>
    <name evidence="14" type="ORF">LTR09_009488</name>
</gene>
<dbReference type="Gene3D" id="3.40.50.10810">
    <property type="entry name" value="Tandem AAA-ATPase domain"/>
    <property type="match status" value="1"/>
</dbReference>
<dbReference type="Proteomes" id="UP001271007">
    <property type="component" value="Unassembled WGS sequence"/>
</dbReference>
<evidence type="ECO:0000313" key="15">
    <source>
        <dbReference type="Proteomes" id="UP001271007"/>
    </source>
</evidence>
<dbReference type="GO" id="GO:0004386">
    <property type="term" value="F:helicase activity"/>
    <property type="evidence" value="ECO:0007669"/>
    <property type="project" value="UniProtKB-KW"/>
</dbReference>
<feature type="compositionally biased region" description="Polar residues" evidence="10">
    <location>
        <begin position="137"/>
        <end position="149"/>
    </location>
</feature>
<name>A0AAJ0G679_9PEZI</name>
<feature type="region of interest" description="Disordered" evidence="10">
    <location>
        <begin position="49"/>
        <end position="314"/>
    </location>
</feature>
<dbReference type="GO" id="GO:0000724">
    <property type="term" value="P:double-strand break repair via homologous recombination"/>
    <property type="evidence" value="ECO:0007669"/>
    <property type="project" value="TreeGrafter"/>
</dbReference>
<comment type="caution">
    <text evidence="14">The sequence shown here is derived from an EMBL/GenBank/DDBJ whole genome shotgun (WGS) entry which is preliminary data.</text>
</comment>
<dbReference type="SUPFAM" id="SSF57850">
    <property type="entry name" value="RING/U-box"/>
    <property type="match status" value="1"/>
</dbReference>
<accession>A0AAJ0G679</accession>
<dbReference type="AlphaFoldDB" id="A0AAJ0G679"/>
<evidence type="ECO:0000259" key="11">
    <source>
        <dbReference type="PROSITE" id="PS50089"/>
    </source>
</evidence>
<dbReference type="InterPro" id="IPR000330">
    <property type="entry name" value="SNF2_N"/>
</dbReference>
<feature type="domain" description="Helicase C-terminal" evidence="13">
    <location>
        <begin position="1083"/>
        <end position="1245"/>
    </location>
</feature>
<dbReference type="InterPro" id="IPR018957">
    <property type="entry name" value="Znf_C3HC4_RING-type"/>
</dbReference>
<keyword evidence="8" id="KW-0067">ATP-binding</keyword>
<evidence type="ECO:0000256" key="8">
    <source>
        <dbReference type="ARBA" id="ARBA00022840"/>
    </source>
</evidence>
<evidence type="ECO:0000256" key="4">
    <source>
        <dbReference type="ARBA" id="ARBA00022771"/>
    </source>
</evidence>
<dbReference type="Gene3D" id="3.30.40.10">
    <property type="entry name" value="Zinc/RING finger domain, C3HC4 (zinc finger)"/>
    <property type="match status" value="1"/>
</dbReference>
<dbReference type="PROSITE" id="PS50089">
    <property type="entry name" value="ZF_RING_2"/>
    <property type="match status" value="1"/>
</dbReference>
<dbReference type="SUPFAM" id="SSF52540">
    <property type="entry name" value="P-loop containing nucleoside triphosphate hydrolases"/>
    <property type="match status" value="2"/>
</dbReference>
<dbReference type="InterPro" id="IPR001841">
    <property type="entry name" value="Znf_RING"/>
</dbReference>
<dbReference type="PANTHER" id="PTHR45626">
    <property type="entry name" value="TRANSCRIPTION TERMINATION FACTOR 2-RELATED"/>
    <property type="match status" value="1"/>
</dbReference>
<dbReference type="SMART" id="SM00487">
    <property type="entry name" value="DEXDc"/>
    <property type="match status" value="1"/>
</dbReference>
<feature type="compositionally biased region" description="Polar residues" evidence="10">
    <location>
        <begin position="263"/>
        <end position="272"/>
    </location>
</feature>
<keyword evidence="7" id="KW-0862">Zinc</keyword>
<evidence type="ECO:0000256" key="9">
    <source>
        <dbReference type="PROSITE-ProRule" id="PRU00175"/>
    </source>
</evidence>
<dbReference type="GO" id="GO:0008270">
    <property type="term" value="F:zinc ion binding"/>
    <property type="evidence" value="ECO:0007669"/>
    <property type="project" value="UniProtKB-KW"/>
</dbReference>
<evidence type="ECO:0000256" key="7">
    <source>
        <dbReference type="ARBA" id="ARBA00022833"/>
    </source>
</evidence>
<evidence type="ECO:0000256" key="6">
    <source>
        <dbReference type="ARBA" id="ARBA00022806"/>
    </source>
</evidence>
<dbReference type="InterPro" id="IPR014001">
    <property type="entry name" value="Helicase_ATP-bd"/>
</dbReference>
<dbReference type="Pfam" id="PF00097">
    <property type="entry name" value="zf-C3HC4"/>
    <property type="match status" value="1"/>
</dbReference>
<feature type="domain" description="Helicase ATP-binding" evidence="12">
    <location>
        <begin position="527"/>
        <end position="717"/>
    </location>
</feature>
<keyword evidence="15" id="KW-1185">Reference proteome</keyword>
<evidence type="ECO:0000256" key="5">
    <source>
        <dbReference type="ARBA" id="ARBA00022801"/>
    </source>
</evidence>
<feature type="region of interest" description="Disordered" evidence="10">
    <location>
        <begin position="339"/>
        <end position="359"/>
    </location>
</feature>
<protein>
    <submittedName>
        <fullName evidence="14">Uncharacterized protein</fullName>
    </submittedName>
</protein>
<feature type="compositionally biased region" description="Acidic residues" evidence="10">
    <location>
        <begin position="961"/>
        <end position="981"/>
    </location>
</feature>
<dbReference type="GO" id="GO:0008094">
    <property type="term" value="F:ATP-dependent activity, acting on DNA"/>
    <property type="evidence" value="ECO:0007669"/>
    <property type="project" value="TreeGrafter"/>
</dbReference>
<dbReference type="InterPro" id="IPR001650">
    <property type="entry name" value="Helicase_C-like"/>
</dbReference>
<feature type="compositionally biased region" description="Polar residues" evidence="10">
    <location>
        <begin position="60"/>
        <end position="81"/>
    </location>
</feature>
<dbReference type="InterPro" id="IPR013083">
    <property type="entry name" value="Znf_RING/FYVE/PHD"/>
</dbReference>
<dbReference type="Pfam" id="PF00176">
    <property type="entry name" value="SNF2-rel_dom"/>
    <property type="match status" value="1"/>
</dbReference>
<keyword evidence="4 9" id="KW-0863">Zinc-finger</keyword>
<feature type="compositionally biased region" description="Basic residues" evidence="10">
    <location>
        <begin position="1029"/>
        <end position="1041"/>
    </location>
</feature>
<dbReference type="EMBL" id="JAWDJX010000041">
    <property type="protein sequence ID" value="KAK3049310.1"/>
    <property type="molecule type" value="Genomic_DNA"/>
</dbReference>
<dbReference type="SMART" id="SM00490">
    <property type="entry name" value="HELICc"/>
    <property type="match status" value="1"/>
</dbReference>
<evidence type="ECO:0000256" key="10">
    <source>
        <dbReference type="SAM" id="MobiDB-lite"/>
    </source>
</evidence>
<dbReference type="PROSITE" id="PS51194">
    <property type="entry name" value="HELICASE_CTER"/>
    <property type="match status" value="1"/>
</dbReference>
<dbReference type="PROSITE" id="PS51192">
    <property type="entry name" value="HELICASE_ATP_BIND_1"/>
    <property type="match status" value="1"/>
</dbReference>
<dbReference type="InterPro" id="IPR027417">
    <property type="entry name" value="P-loop_NTPase"/>
</dbReference>
<dbReference type="InterPro" id="IPR050628">
    <property type="entry name" value="SNF2_RAD54_helicase_TF"/>
</dbReference>
<evidence type="ECO:0000256" key="1">
    <source>
        <dbReference type="ARBA" id="ARBA00007025"/>
    </source>
</evidence>
<dbReference type="GO" id="GO:0005737">
    <property type="term" value="C:cytoplasm"/>
    <property type="evidence" value="ECO:0007669"/>
    <property type="project" value="TreeGrafter"/>
</dbReference>
<keyword evidence="2" id="KW-0479">Metal-binding</keyword>
<feature type="compositionally biased region" description="Polar residues" evidence="10">
    <location>
        <begin position="244"/>
        <end position="254"/>
    </location>
</feature>
<dbReference type="GO" id="GO:0005524">
    <property type="term" value="F:ATP binding"/>
    <property type="evidence" value="ECO:0007669"/>
    <property type="project" value="UniProtKB-KW"/>
</dbReference>
<dbReference type="GO" id="GO:0005634">
    <property type="term" value="C:nucleus"/>
    <property type="evidence" value="ECO:0007669"/>
    <property type="project" value="TreeGrafter"/>
</dbReference>
<organism evidence="14 15">
    <name type="scientific">Extremus antarcticus</name>
    <dbReference type="NCBI Taxonomy" id="702011"/>
    <lineage>
        <taxon>Eukaryota</taxon>
        <taxon>Fungi</taxon>
        <taxon>Dikarya</taxon>
        <taxon>Ascomycota</taxon>
        <taxon>Pezizomycotina</taxon>
        <taxon>Dothideomycetes</taxon>
        <taxon>Dothideomycetidae</taxon>
        <taxon>Mycosphaerellales</taxon>
        <taxon>Extremaceae</taxon>
        <taxon>Extremus</taxon>
    </lineage>
</organism>